<accession>A0ABT0LIN3</accession>
<sequence length="155" mass="17546">MNKKKPSMLTSPPQTLLLLWFTFISTFAYAEDTKFAVFSMNPDLPKISNSKVRMIYKGKTDKLNNKKIELADWENNSRYKEEFYKILLGKTVSQVNGYWASLAFSGKASLPHIIDGDNVDELVSWLKENTHGIGYAPSPLVPEDANILITIEKGQ</sequence>
<feature type="signal peptide" evidence="1">
    <location>
        <begin position="1"/>
        <end position="30"/>
    </location>
</feature>
<dbReference type="Proteomes" id="UP001203423">
    <property type="component" value="Unassembled WGS sequence"/>
</dbReference>
<keyword evidence="3" id="KW-1185">Reference proteome</keyword>
<evidence type="ECO:0000313" key="2">
    <source>
        <dbReference type="EMBL" id="MCL1127449.1"/>
    </source>
</evidence>
<evidence type="ECO:0000313" key="3">
    <source>
        <dbReference type="Proteomes" id="UP001203423"/>
    </source>
</evidence>
<dbReference type="EMBL" id="JAKIKS010000161">
    <property type="protein sequence ID" value="MCL1127449.1"/>
    <property type="molecule type" value="Genomic_DNA"/>
</dbReference>
<dbReference type="SUPFAM" id="SSF53850">
    <property type="entry name" value="Periplasmic binding protein-like II"/>
    <property type="match status" value="1"/>
</dbReference>
<feature type="chain" id="PRO_5046191182" description="Phosphate ABC transporter substrate-binding protein" evidence="1">
    <location>
        <begin position="31"/>
        <end position="155"/>
    </location>
</feature>
<organism evidence="2 3">
    <name type="scientific">Shewanella surugensis</name>
    <dbReference type="NCBI Taxonomy" id="212020"/>
    <lineage>
        <taxon>Bacteria</taxon>
        <taxon>Pseudomonadati</taxon>
        <taxon>Pseudomonadota</taxon>
        <taxon>Gammaproteobacteria</taxon>
        <taxon>Alteromonadales</taxon>
        <taxon>Shewanellaceae</taxon>
        <taxon>Shewanella</taxon>
    </lineage>
</organism>
<proteinExistence type="predicted"/>
<gene>
    <name evidence="2" type="ORF">L2764_23985</name>
</gene>
<name>A0ABT0LIN3_9GAMM</name>
<evidence type="ECO:0008006" key="4">
    <source>
        <dbReference type="Google" id="ProtNLM"/>
    </source>
</evidence>
<protein>
    <recommendedName>
        <fullName evidence="4">Phosphate ABC transporter substrate-binding protein</fullName>
    </recommendedName>
</protein>
<dbReference type="RefSeq" id="WP_248942896.1">
    <property type="nucleotide sequence ID" value="NZ_JAKIKS010000161.1"/>
</dbReference>
<evidence type="ECO:0000256" key="1">
    <source>
        <dbReference type="SAM" id="SignalP"/>
    </source>
</evidence>
<keyword evidence="1" id="KW-0732">Signal</keyword>
<reference evidence="2 3" key="1">
    <citation type="submission" date="2022-01" db="EMBL/GenBank/DDBJ databases">
        <title>Whole genome-based taxonomy of the Shewanellaceae.</title>
        <authorList>
            <person name="Martin-Rodriguez A.J."/>
        </authorList>
    </citation>
    <scope>NUCLEOTIDE SEQUENCE [LARGE SCALE GENOMIC DNA]</scope>
    <source>
        <strain evidence="2 3">DSM 17177</strain>
    </source>
</reference>
<comment type="caution">
    <text evidence="2">The sequence shown here is derived from an EMBL/GenBank/DDBJ whole genome shotgun (WGS) entry which is preliminary data.</text>
</comment>